<dbReference type="GO" id="GO:0000932">
    <property type="term" value="C:P-body"/>
    <property type="evidence" value="ECO:0007669"/>
    <property type="project" value="UniProtKB-SubCell"/>
</dbReference>
<dbReference type="Proteomes" id="UP000243515">
    <property type="component" value="Unassembled WGS sequence"/>
</dbReference>
<evidence type="ECO:0000256" key="1">
    <source>
        <dbReference type="ARBA" id="ARBA00004201"/>
    </source>
</evidence>
<evidence type="ECO:0000313" key="8">
    <source>
        <dbReference type="EMBL" id="OXV08879.1"/>
    </source>
</evidence>
<dbReference type="InterPro" id="IPR025762">
    <property type="entry name" value="DFDF"/>
</dbReference>
<feature type="compositionally biased region" description="Low complexity" evidence="5">
    <location>
        <begin position="133"/>
        <end position="146"/>
    </location>
</feature>
<protein>
    <recommendedName>
        <fullName evidence="3">Enhancer of mRNA-decapping protein 3</fullName>
    </recommendedName>
</protein>
<comment type="similarity">
    <text evidence="2">Belongs to the EDC3 family.</text>
</comment>
<sequence>MASEFIGYTILVTLKTPPNTQIRGTVASVLGQRLTLQDVTLIWSGQRLQKYHIDATGIADLEVLSNHSPVPDHDSGLLEIPQNENARQDHMLPSQELRVGESNRLLIAEGKQQPLPQPVQTPFIDPAILSFSRPPSSSSTNRVTSTGPPIQTDSSLVAIDATMRSGASLVKPSLSPIGESTVISPKAQSKDSAVTAILTEPFSNLDLIAESNMSGKEGNARVEPGPANKKDAKPFETSAKHAGRRSRRRGQNKVQKDVIPHAGATGEQGPISRLNTKTKGWRQTAFVEPMHVPPAPSGRQSKEHYRSSYGRRRKRRNHEPYAENPNGWATEDATDIQEMGDFDFQGNLSKFDKRRVFDEIRNDDTTADEDRLINFNKRAARPGTNGGKNLHHTENVLDIPQQRWNSEAGETDLEASGDGKFSSGNYSGRDRSKASTRAQSSRKGSAIPGQTFVATQVSSVARTQLSSSRTASPRPGKQSVIASCPTVSPLQMLEIEQLAAAELGLSDDMVTENAGRGIAEAAVTRLSSESAARTMLILTASHRTGARAVCAARHLRNRGHRVSLCMLGLEHESELLENCRKQLDIFRKIGGRVLRWEELSERLSTADLTPDLIIDALFGMHIAFEDLRTDDQAIVFEMISWVNRSNIDVLSVDIPSGISATS</sequence>
<dbReference type="InterPro" id="IPR019050">
    <property type="entry name" value="FDF_dom"/>
</dbReference>
<dbReference type="GO" id="GO:0033962">
    <property type="term" value="P:P-body assembly"/>
    <property type="evidence" value="ECO:0007669"/>
    <property type="project" value="TreeGrafter"/>
</dbReference>
<evidence type="ECO:0000256" key="4">
    <source>
        <dbReference type="ARBA" id="ARBA00022490"/>
    </source>
</evidence>
<evidence type="ECO:0000259" key="7">
    <source>
        <dbReference type="PROSITE" id="PS51512"/>
    </source>
</evidence>
<feature type="compositionally biased region" description="Basic residues" evidence="5">
    <location>
        <begin position="241"/>
        <end position="251"/>
    </location>
</feature>
<feature type="region of interest" description="Disordered" evidence="5">
    <location>
        <begin position="289"/>
        <end position="329"/>
    </location>
</feature>
<dbReference type="AlphaFoldDB" id="A0A232LXJ3"/>
<evidence type="ECO:0000313" key="9">
    <source>
        <dbReference type="Proteomes" id="UP000243515"/>
    </source>
</evidence>
<dbReference type="PROSITE" id="PS51512">
    <property type="entry name" value="DFDF"/>
    <property type="match status" value="1"/>
</dbReference>
<feature type="domain" description="DFDF" evidence="7">
    <location>
        <begin position="330"/>
        <end position="366"/>
    </location>
</feature>
<reference evidence="8 9" key="1">
    <citation type="journal article" date="2015" name="Environ. Microbiol.">
        <title>Metagenome sequence of Elaphomyces granulatus from sporocarp tissue reveals Ascomycota ectomycorrhizal fingerprints of genome expansion and a Proteobacteria-rich microbiome.</title>
        <authorList>
            <person name="Quandt C.A."/>
            <person name="Kohler A."/>
            <person name="Hesse C.N."/>
            <person name="Sharpton T.J."/>
            <person name="Martin F."/>
            <person name="Spatafora J.W."/>
        </authorList>
    </citation>
    <scope>NUCLEOTIDE SEQUENCE [LARGE SCALE GENOMIC DNA]</scope>
    <source>
        <strain evidence="8 9">OSC145934</strain>
    </source>
</reference>
<dbReference type="SUPFAM" id="SSF64153">
    <property type="entry name" value="YjeF N-terminal domain-like"/>
    <property type="match status" value="1"/>
</dbReference>
<evidence type="ECO:0000256" key="2">
    <source>
        <dbReference type="ARBA" id="ARBA00006610"/>
    </source>
</evidence>
<dbReference type="PANTHER" id="PTHR13612:SF0">
    <property type="entry name" value="ENHANCER OF MRNA-DECAPPING PROTEIN 3"/>
    <property type="match status" value="1"/>
</dbReference>
<dbReference type="Gene3D" id="3.40.50.10260">
    <property type="entry name" value="YjeF N-terminal domain"/>
    <property type="match status" value="1"/>
</dbReference>
<dbReference type="PROSITE" id="PS51385">
    <property type="entry name" value="YJEF_N"/>
    <property type="match status" value="1"/>
</dbReference>
<feature type="region of interest" description="Disordered" evidence="5">
    <location>
        <begin position="133"/>
        <end position="152"/>
    </location>
</feature>
<evidence type="ECO:0000259" key="6">
    <source>
        <dbReference type="PROSITE" id="PS51385"/>
    </source>
</evidence>
<dbReference type="InterPro" id="IPR036652">
    <property type="entry name" value="YjeF_N_dom_sf"/>
</dbReference>
<evidence type="ECO:0000256" key="5">
    <source>
        <dbReference type="SAM" id="MobiDB-lite"/>
    </source>
</evidence>
<keyword evidence="4" id="KW-0963">Cytoplasm</keyword>
<evidence type="ECO:0000256" key="3">
    <source>
        <dbReference type="ARBA" id="ARBA00015797"/>
    </source>
</evidence>
<dbReference type="GO" id="GO:0031087">
    <property type="term" value="P:deadenylation-independent decapping of nuclear-transcribed mRNA"/>
    <property type="evidence" value="ECO:0007669"/>
    <property type="project" value="TreeGrafter"/>
</dbReference>
<proteinExistence type="inferred from homology"/>
<comment type="caution">
    <text evidence="8">The sequence shown here is derived from an EMBL/GenBank/DDBJ whole genome shotgun (WGS) entry which is preliminary data.</text>
</comment>
<gene>
    <name evidence="8" type="ORF">Egran_03360</name>
</gene>
<feature type="domain" description="YjeF N-terminal" evidence="6">
    <location>
        <begin position="492"/>
        <end position="662"/>
    </location>
</feature>
<dbReference type="EMBL" id="NPHW01003840">
    <property type="protein sequence ID" value="OXV08879.1"/>
    <property type="molecule type" value="Genomic_DNA"/>
</dbReference>
<dbReference type="Pfam" id="PF09532">
    <property type="entry name" value="FDF"/>
    <property type="match status" value="1"/>
</dbReference>
<feature type="region of interest" description="Disordered" evidence="5">
    <location>
        <begin position="214"/>
        <end position="274"/>
    </location>
</feature>
<feature type="non-terminal residue" evidence="8">
    <location>
        <position position="662"/>
    </location>
</feature>
<feature type="region of interest" description="Disordered" evidence="5">
    <location>
        <begin position="376"/>
        <end position="450"/>
    </location>
</feature>
<comment type="subcellular location">
    <subcellularLocation>
        <location evidence="1">Cytoplasm</location>
        <location evidence="1">P-body</location>
    </subcellularLocation>
</comment>
<dbReference type="InterPro" id="IPR004443">
    <property type="entry name" value="YjeF_N_dom"/>
</dbReference>
<dbReference type="SMART" id="SM01199">
    <property type="entry name" value="FDF"/>
    <property type="match status" value="1"/>
</dbReference>
<dbReference type="GO" id="GO:0003729">
    <property type="term" value="F:mRNA binding"/>
    <property type="evidence" value="ECO:0007669"/>
    <property type="project" value="TreeGrafter"/>
</dbReference>
<accession>A0A232LXJ3</accession>
<organism evidence="8 9">
    <name type="scientific">Elaphomyces granulatus</name>
    <dbReference type="NCBI Taxonomy" id="519963"/>
    <lineage>
        <taxon>Eukaryota</taxon>
        <taxon>Fungi</taxon>
        <taxon>Dikarya</taxon>
        <taxon>Ascomycota</taxon>
        <taxon>Pezizomycotina</taxon>
        <taxon>Eurotiomycetes</taxon>
        <taxon>Eurotiomycetidae</taxon>
        <taxon>Eurotiales</taxon>
        <taxon>Elaphomycetaceae</taxon>
        <taxon>Elaphomyces</taxon>
    </lineage>
</organism>
<dbReference type="OrthoDB" id="407558at2759"/>
<dbReference type="PANTHER" id="PTHR13612">
    <property type="entry name" value="ENHANCER OF MRNA-DECAPPING PROTEIN 3"/>
    <property type="match status" value="1"/>
</dbReference>
<dbReference type="Pfam" id="PF03853">
    <property type="entry name" value="YjeF_N"/>
    <property type="match status" value="1"/>
</dbReference>
<name>A0A232LXJ3_9EURO</name>
<keyword evidence="9" id="KW-1185">Reference proteome</keyword>